<dbReference type="PANTHER" id="PTHR30032">
    <property type="entry name" value="N-ACETYLMURAMOYL-L-ALANINE AMIDASE-RELATED"/>
    <property type="match status" value="1"/>
</dbReference>
<feature type="compositionally biased region" description="Polar residues" evidence="1">
    <location>
        <begin position="706"/>
        <end position="717"/>
    </location>
</feature>
<accession>A0ABN3DH13</accession>
<feature type="compositionally biased region" description="Basic and acidic residues" evidence="1">
    <location>
        <begin position="12"/>
        <end position="29"/>
    </location>
</feature>
<feature type="region of interest" description="Disordered" evidence="1">
    <location>
        <begin position="984"/>
        <end position="1006"/>
    </location>
</feature>
<name>A0ABN3DH13_9MICO</name>
<dbReference type="InterPro" id="IPR037460">
    <property type="entry name" value="SEST-like"/>
</dbReference>
<feature type="region of interest" description="Disordered" evidence="1">
    <location>
        <begin position="1"/>
        <end position="41"/>
    </location>
</feature>
<dbReference type="Gene3D" id="3.40.50.12090">
    <property type="match status" value="2"/>
</dbReference>
<reference evidence="2 3" key="1">
    <citation type="journal article" date="2019" name="Int. J. Syst. Evol. Microbiol.">
        <title>The Global Catalogue of Microorganisms (GCM) 10K type strain sequencing project: providing services to taxonomists for standard genome sequencing and annotation.</title>
        <authorList>
            <consortium name="The Broad Institute Genomics Platform"/>
            <consortium name="The Broad Institute Genome Sequencing Center for Infectious Disease"/>
            <person name="Wu L."/>
            <person name="Ma J."/>
        </authorList>
    </citation>
    <scope>NUCLEOTIDE SEQUENCE [LARGE SCALE GENOMIC DNA]</scope>
    <source>
        <strain evidence="2 3">JCM 16117</strain>
    </source>
</reference>
<dbReference type="InterPro" id="IPR036514">
    <property type="entry name" value="SGNH_hydro_sf"/>
</dbReference>
<dbReference type="Pfam" id="PF04122">
    <property type="entry name" value="CW_binding_2"/>
    <property type="match status" value="3"/>
</dbReference>
<gene>
    <name evidence="2" type="ORF">GCM10009851_14700</name>
</gene>
<dbReference type="Gene3D" id="3.40.50.1110">
    <property type="entry name" value="SGNH hydrolase"/>
    <property type="match status" value="1"/>
</dbReference>
<feature type="region of interest" description="Disordered" evidence="1">
    <location>
        <begin position="706"/>
        <end position="725"/>
    </location>
</feature>
<evidence type="ECO:0000256" key="1">
    <source>
        <dbReference type="SAM" id="MobiDB-lite"/>
    </source>
</evidence>
<dbReference type="SUPFAM" id="SSF52266">
    <property type="entry name" value="SGNH hydrolase"/>
    <property type="match status" value="1"/>
</dbReference>
<dbReference type="Proteomes" id="UP001500929">
    <property type="component" value="Unassembled WGS sequence"/>
</dbReference>
<dbReference type="PANTHER" id="PTHR30032:SF8">
    <property type="entry name" value="GERMINATION-SPECIFIC N-ACETYLMURAMOYL-L-ALANINE AMIDASE"/>
    <property type="match status" value="1"/>
</dbReference>
<dbReference type="CDD" id="cd01823">
    <property type="entry name" value="SEST_like"/>
    <property type="match status" value="1"/>
</dbReference>
<protein>
    <recommendedName>
        <fullName evidence="4">SGNH hydrolase-type esterase domain-containing protein</fullName>
    </recommendedName>
</protein>
<proteinExistence type="predicted"/>
<dbReference type="InterPro" id="IPR051922">
    <property type="entry name" value="Bact_Sporulation_Assoc"/>
</dbReference>
<dbReference type="EMBL" id="BAAAQY010000004">
    <property type="protein sequence ID" value="GAA2230955.1"/>
    <property type="molecule type" value="Genomic_DNA"/>
</dbReference>
<evidence type="ECO:0000313" key="3">
    <source>
        <dbReference type="Proteomes" id="UP001500929"/>
    </source>
</evidence>
<evidence type="ECO:0008006" key="4">
    <source>
        <dbReference type="Google" id="ProtNLM"/>
    </source>
</evidence>
<evidence type="ECO:0000313" key="2">
    <source>
        <dbReference type="EMBL" id="GAA2230955.1"/>
    </source>
</evidence>
<keyword evidence="3" id="KW-1185">Reference proteome</keyword>
<dbReference type="InterPro" id="IPR007253">
    <property type="entry name" value="Cell_wall-bd_2"/>
</dbReference>
<organism evidence="2 3">
    <name type="scientific">Herbiconiux moechotypicola</name>
    <dbReference type="NCBI Taxonomy" id="637393"/>
    <lineage>
        <taxon>Bacteria</taxon>
        <taxon>Bacillati</taxon>
        <taxon>Actinomycetota</taxon>
        <taxon>Actinomycetes</taxon>
        <taxon>Micrococcales</taxon>
        <taxon>Microbacteriaceae</taxon>
        <taxon>Herbiconiux</taxon>
    </lineage>
</organism>
<sequence>MGDQTAFAEVPDSPRVDEQPVEGEQRGDLPADGSGSVAEGDRDRLLGSEWAESEDIAWALAGDRSGMHVLRAAAREGYAWSQVASLTAVGIETDRWIGNGCLAPDGRTLAVVYGARTFTNDDQTMNRGGFGALIDIVDGTVTDLGRGYSMSYFNPGCGVGDEVAFSAFADDFARTRVDVVDIRSREIGWQVEAAGQITSATMSAEGLVGSGAHGVVSVGRDGATTPLIETSSVPYDIRAGRDGSLTFLTQTDGVAYVNYASDPLSGTDLVVLATGPADEVTSTQAATGDVFVTGAQVDSLVTDMPDDLRMIDAAWRSTASSRGELVVSPVKVSDVPASDPTTTQSIELDAVSTTTAARVGFSASAVAFDADSTTTSESVLTGGRGAGSATEQIESERVCAVPRNDPGSQALQPKPRQVEWAVDRAVKGTLTVSRPAGWKNLGMPAYTPQSLFPKPALNGGGTIPAQVLLGVLAQESNLWQASTYTTPGVTGNPLIGNFYGNDRSASEDDFWDIDFSKSDCGYGVGQITDGMRMAGREGGAPTALPVAQQRAIALDYAANVAKSVQMLSEKWNTTRAAGLTINNGDSRYLENWFFAVWAYNTGFYPDKKDGSPWGVGWLNNPANPAWDPARGPFLDRSPGDAATPQHWPYPEKVMGFAAHPIDLFEDEDTAVQAFRPAYWLASDGRDGELNRATVKPPINTFCKASNSCAPGTKQQPSDPAEKPGPCLHKDGAGAYDLKCWYHGNATWKGDCDSQCGREFIRFDPPSSYPNEEPDATSFPPNCTPAGLPPGTLVIDDIPNGTRSSRPSVCGSPVASNGSFSFAFGADADGRYPSKMDLHQLGAGFNSHFYFAHTRTPGSKPDTYHGGSLNVTGTWTLGRPLSQWARVLVHLPDHGAWTQQAVYKVNLGDGTIKQRALLQRQGANTWVSIGAFNFSGTPSVSLTNVTQDGIGIDDIAWDAVAIQPLTTKPSDFVVAMGDSFSSGEGASSFDGADYSRESDSFGADPQLRNACHRSSQAWSRKAAIGSSSTPTGARADRFDPTLDYHLIACSAAQSENILPALGAQNAVNDKNEGQYHELSQIDRGYLDENTTLVTLSIGGNDAGFADVIQQCVLRFPSPLDCKASVLEGETVSAEQTLIRRTTTEIPISVATVLKQIQTRAPNATIVLMGYPALFETGGDCVLVKDSDRPWLNRVGKDLNSALLAARNAANTTDHPVIFADPTTVFSGTNLCTPAGVSSNTGLVFTFTPGDRPLFTSGGKPVSQQSFHPNVLGTGMYARVLMESIGKGNFVFARIADGDRYSTSAAVSKSAFPDSGAGAKTVWIASGENFPDALSAGPAAAKQEAPLLLTASGSLPDVVKAELQRLHPSKIVLVGGTTSVSDVVRTQLENIAPTQRLSGVDRYAASRAIADYAFGLGATRAYVATGADFPDAISAGAAAAATKSPLILVNGKESSLDEVTRQSLAALKVSNVTVVGGPTSVSPGLELSLSRSWKVQRVSGTDRYAASFAANARLYDSASTVFLAAGAGFPDALAGAALAARHKAPLFLVPSSCIPRAVLERVREVRATRVTVIGGANSVSDAATIPTVC</sequence>
<comment type="caution">
    <text evidence="2">The sequence shown here is derived from an EMBL/GenBank/DDBJ whole genome shotgun (WGS) entry which is preliminary data.</text>
</comment>